<evidence type="ECO:0000313" key="1">
    <source>
        <dbReference type="Proteomes" id="UP000790787"/>
    </source>
</evidence>
<accession>A0AC58RNS6</accession>
<organism evidence="1 2">
    <name type="scientific">Nicotiana tabacum</name>
    <name type="common">Common tobacco</name>
    <dbReference type="NCBI Taxonomy" id="4097"/>
    <lineage>
        <taxon>Eukaryota</taxon>
        <taxon>Viridiplantae</taxon>
        <taxon>Streptophyta</taxon>
        <taxon>Embryophyta</taxon>
        <taxon>Tracheophyta</taxon>
        <taxon>Spermatophyta</taxon>
        <taxon>Magnoliopsida</taxon>
        <taxon>eudicotyledons</taxon>
        <taxon>Gunneridae</taxon>
        <taxon>Pentapetalae</taxon>
        <taxon>asterids</taxon>
        <taxon>lamiids</taxon>
        <taxon>Solanales</taxon>
        <taxon>Solanaceae</taxon>
        <taxon>Nicotianoideae</taxon>
        <taxon>Nicotianeae</taxon>
        <taxon>Nicotiana</taxon>
    </lineage>
</organism>
<evidence type="ECO:0000313" key="2">
    <source>
        <dbReference type="RefSeq" id="XP_075074370.1"/>
    </source>
</evidence>
<name>A0AC58RNS6_TOBAC</name>
<dbReference type="RefSeq" id="XP_075074370.1">
    <property type="nucleotide sequence ID" value="XM_075218269.1"/>
</dbReference>
<protein>
    <submittedName>
        <fullName evidence="2">Uncharacterized protein LOC142161976</fullName>
    </submittedName>
</protein>
<sequence>MVEIRNEAPYSEEINMVSEREIATISQGTDSVSTYFTKLKELWAEYDALIPSPGCDCPKSRDYIEHLQQQRLLQFLISLNESYKHAHIQILMKTIEPIFNQAYAMSIEDESQRSQPFPPLTGKIDPMAMHVGRGQSYKEKKPYMQCKYCNMNGHLKENCYRLIGYLADFKAKKKFFVNNTIGNNVVDKKSHAVKGKVVGESAKGGYFFAEEQYNQIFGMLNGNKDVVVPQVNLAGIAASFMVDLGTTEWIVDSGASHHITASLNTLRDVSELNFEEEVHLPNRAKSNIIHIGIVEFLESMRAKDVLYVSNFRYNLLSISKLTKSFSCVALFFPDFCIFQDFFTGKVRGIGKEQGSLYIVRQRNNQNNVKNLLKNAVVQGKIIDSGLWDRRLGHASIKTMKHMSFIQDKVLDVATNKDCSICPLAKQSKLMFPTCHTFSEKPLELIHMDPLRGGDLLTVRCSSSAVEDVHSIDADAAGDAVEELAEILDIIPATDNARDEVPDASSTDTNLRRSGRTTKAPLWLEDYVTTGIHKDIAYPLSNYISYHKLTTQGRKLIANISAIIEPQTFQKASKDKRWIKAIKLEIKALEDNNTSEIVALPKGKNAIGSKWVYKVKYKADGEIEMFKARLVAKGYGQKEGLDYHETFSQVTKIVSIGMSMHWQPQGIRTFFKWMYIMHFYKETCLMRFIWSFLKTLGDRGRQSDSLIQQTKRVLNQKFKVKDLGELKFFLGIEVLRSHKGILLNQRKYALQLISDLGLGDEPLEDVTAYPRLIGRLVYLTITSPHISFAVQTLSQFM</sequence>
<proteinExistence type="predicted"/>
<reference evidence="1" key="1">
    <citation type="journal article" date="2014" name="Nat. Commun.">
        <title>The tobacco genome sequence and its comparison with those of tomato and potato.</title>
        <authorList>
            <person name="Sierro N."/>
            <person name="Battey J.N."/>
            <person name="Ouadi S."/>
            <person name="Bakaher N."/>
            <person name="Bovet L."/>
            <person name="Willig A."/>
            <person name="Goepfert S."/>
            <person name="Peitsch M.C."/>
            <person name="Ivanov N.V."/>
        </authorList>
    </citation>
    <scope>NUCLEOTIDE SEQUENCE [LARGE SCALE GENOMIC DNA]</scope>
</reference>
<reference evidence="2" key="2">
    <citation type="submission" date="2025-08" db="UniProtKB">
        <authorList>
            <consortium name="RefSeq"/>
        </authorList>
    </citation>
    <scope>IDENTIFICATION</scope>
    <source>
        <tissue evidence="2">Leaf</tissue>
    </source>
</reference>
<dbReference type="Proteomes" id="UP000790787">
    <property type="component" value="Chromosome 7"/>
</dbReference>
<gene>
    <name evidence="2" type="primary">LOC142161976</name>
</gene>
<keyword evidence="1" id="KW-1185">Reference proteome</keyword>